<sequence>CCGNSHIWCYACGYELWEGFDFDFGIRTKVI</sequence>
<comment type="caution">
    <text evidence="1">The sequence shown here is derived from an EMBL/GenBank/DDBJ whole genome shotgun (WGS) entry which is preliminary data.</text>
</comment>
<protein>
    <submittedName>
        <fullName evidence="1">Uncharacterized protein</fullName>
    </submittedName>
</protein>
<dbReference type="AlphaFoldDB" id="X1J1R4"/>
<dbReference type="EMBL" id="BARU01036215">
    <property type="protein sequence ID" value="GAH88621.1"/>
    <property type="molecule type" value="Genomic_DNA"/>
</dbReference>
<proteinExistence type="predicted"/>
<evidence type="ECO:0000313" key="1">
    <source>
        <dbReference type="EMBL" id="GAH88621.1"/>
    </source>
</evidence>
<accession>X1J1R4</accession>
<reference evidence="1" key="1">
    <citation type="journal article" date="2014" name="Front. Microbiol.">
        <title>High frequency of phylogenetically diverse reductive dehalogenase-homologous genes in deep subseafloor sedimentary metagenomes.</title>
        <authorList>
            <person name="Kawai M."/>
            <person name="Futagami T."/>
            <person name="Toyoda A."/>
            <person name="Takaki Y."/>
            <person name="Nishi S."/>
            <person name="Hori S."/>
            <person name="Arai W."/>
            <person name="Tsubouchi T."/>
            <person name="Morono Y."/>
            <person name="Uchiyama I."/>
            <person name="Ito T."/>
            <person name="Fujiyama A."/>
            <person name="Inagaki F."/>
            <person name="Takami H."/>
        </authorList>
    </citation>
    <scope>NUCLEOTIDE SEQUENCE</scope>
    <source>
        <strain evidence="1">Expedition CK06-06</strain>
    </source>
</reference>
<feature type="non-terminal residue" evidence="1">
    <location>
        <position position="1"/>
    </location>
</feature>
<organism evidence="1">
    <name type="scientific">marine sediment metagenome</name>
    <dbReference type="NCBI Taxonomy" id="412755"/>
    <lineage>
        <taxon>unclassified sequences</taxon>
        <taxon>metagenomes</taxon>
        <taxon>ecological metagenomes</taxon>
    </lineage>
</organism>
<name>X1J1R4_9ZZZZ</name>
<gene>
    <name evidence="1" type="ORF">S03H2_56593</name>
</gene>